<protein>
    <submittedName>
        <fullName evidence="2">Uncharacterized protein</fullName>
    </submittedName>
</protein>
<reference evidence="2 3" key="1">
    <citation type="submission" date="2019-07" db="EMBL/GenBank/DDBJ databases">
        <title>Genomics analysis of Aphanomyces spp. identifies a new class of oomycete effector associated with host adaptation.</title>
        <authorList>
            <person name="Gaulin E."/>
        </authorList>
    </citation>
    <scope>NUCLEOTIDE SEQUENCE [LARGE SCALE GENOMIC DNA]</scope>
    <source>
        <strain evidence="2 3">ATCC 201684</strain>
    </source>
</reference>
<feature type="region of interest" description="Disordered" evidence="1">
    <location>
        <begin position="32"/>
        <end position="51"/>
    </location>
</feature>
<dbReference type="EMBL" id="VJMJ01000079">
    <property type="protein sequence ID" value="KAF0738092.1"/>
    <property type="molecule type" value="Genomic_DNA"/>
</dbReference>
<comment type="caution">
    <text evidence="2">The sequence shown here is derived from an EMBL/GenBank/DDBJ whole genome shotgun (WGS) entry which is preliminary data.</text>
</comment>
<dbReference type="VEuPathDB" id="FungiDB:AeMF1_004071"/>
<evidence type="ECO:0000256" key="1">
    <source>
        <dbReference type="SAM" id="MobiDB-lite"/>
    </source>
</evidence>
<evidence type="ECO:0000313" key="3">
    <source>
        <dbReference type="Proteomes" id="UP000481153"/>
    </source>
</evidence>
<evidence type="ECO:0000313" key="2">
    <source>
        <dbReference type="EMBL" id="KAF0738092.1"/>
    </source>
</evidence>
<name>A0A6G0XDA4_9STRA</name>
<organism evidence="2 3">
    <name type="scientific">Aphanomyces euteiches</name>
    <dbReference type="NCBI Taxonomy" id="100861"/>
    <lineage>
        <taxon>Eukaryota</taxon>
        <taxon>Sar</taxon>
        <taxon>Stramenopiles</taxon>
        <taxon>Oomycota</taxon>
        <taxon>Saprolegniomycetes</taxon>
        <taxon>Saprolegniales</taxon>
        <taxon>Verrucalvaceae</taxon>
        <taxon>Aphanomyces</taxon>
    </lineage>
</organism>
<proteinExistence type="predicted"/>
<accession>A0A6G0XDA4</accession>
<dbReference type="AlphaFoldDB" id="A0A6G0XDA4"/>
<sequence length="318" mass="36349">MPRLLSFAASAVVAIAFSIGIAVYSQPTLSTATQATPVGSKPERKATTNKTQIVKQPRPRKILERRQPLKQDAHIHSLKLWVQQVLYQLHPRVSIIPASVMRTLAIPHPCLHQMLYKYPKRQLTKQQRLQSRSLGMQMPGTLRRFIERHPKAYSTIYHRLYAAISFKKSRTKSLFSVAKSHLENAARLIQCFLRCRFAVMLLASKAKYLEGLVHSKPLKAHGRARFRAAVLIQAAWWHFESRRFWHPYVSTCRVRLVVLAHRLQKSSQTLSAMPHSGQVFPILLSKWMGSTETTESVAFHQTARICRHRRPSAIALSA</sequence>
<gene>
    <name evidence="2" type="ORF">Ae201684_006081</name>
</gene>
<dbReference type="Proteomes" id="UP000481153">
    <property type="component" value="Unassembled WGS sequence"/>
</dbReference>
<keyword evidence="3" id="KW-1185">Reference proteome</keyword>